<organism evidence="2 3">
    <name type="scientific">Sitophilus oryzae</name>
    <name type="common">Rice weevil</name>
    <name type="synonym">Curculio oryzae</name>
    <dbReference type="NCBI Taxonomy" id="7048"/>
    <lineage>
        <taxon>Eukaryota</taxon>
        <taxon>Metazoa</taxon>
        <taxon>Ecdysozoa</taxon>
        <taxon>Arthropoda</taxon>
        <taxon>Hexapoda</taxon>
        <taxon>Insecta</taxon>
        <taxon>Pterygota</taxon>
        <taxon>Neoptera</taxon>
        <taxon>Endopterygota</taxon>
        <taxon>Coleoptera</taxon>
        <taxon>Polyphaga</taxon>
        <taxon>Cucujiformia</taxon>
        <taxon>Curculionidae</taxon>
        <taxon>Dryophthorinae</taxon>
        <taxon>Sitophilus</taxon>
    </lineage>
</organism>
<dbReference type="KEGG" id="soy:115884785"/>
<feature type="region of interest" description="Disordered" evidence="1">
    <location>
        <begin position="126"/>
        <end position="158"/>
    </location>
</feature>
<evidence type="ECO:0000313" key="3">
    <source>
        <dbReference type="RefSeq" id="XP_030759324.1"/>
    </source>
</evidence>
<evidence type="ECO:0000313" key="2">
    <source>
        <dbReference type="Proteomes" id="UP000504635"/>
    </source>
</evidence>
<feature type="region of interest" description="Disordered" evidence="1">
    <location>
        <begin position="185"/>
        <end position="206"/>
    </location>
</feature>
<gene>
    <name evidence="3" type="primary">LOC115884785</name>
</gene>
<evidence type="ECO:0000256" key="1">
    <source>
        <dbReference type="SAM" id="MobiDB-lite"/>
    </source>
</evidence>
<sequence>MTIAPYNDINRDSNWSSSVWRTSSPATVYRTKETVVPSRNIINCSTMLRLRTVLALTVLSWAILAVKGAPHRGKSKNNDRPRIVYDQKQTGDFNLQVHLKDLQIIAIVGDEALGGDYDYAYDDSDFTIKPPHKPSTSTTTTSKPTTTSTTTTTTTSTTTAKPFTHIPVIITSTEDGVKDNAIKGLLTPNDTESDETTTQKITTSSSEPLISGETVAMAPGKIKVQILGSPSAAMGELSPPAGIIPGEDIQSDIGETVLHGEMASYRKCATGYSRDKKGRCRRVRKPVTSNLFGRLTSNLASKLKLSTPEDRSVP</sequence>
<dbReference type="OrthoDB" id="6700395at2759"/>
<reference evidence="3" key="1">
    <citation type="submission" date="2025-08" db="UniProtKB">
        <authorList>
            <consortium name="RefSeq"/>
        </authorList>
    </citation>
    <scope>IDENTIFICATION</scope>
    <source>
        <tissue evidence="3">Gonads</tissue>
    </source>
</reference>
<protein>
    <submittedName>
        <fullName evidence="3">Uncharacterized protein LOC115884785</fullName>
    </submittedName>
</protein>
<feature type="compositionally biased region" description="Polar residues" evidence="1">
    <location>
        <begin position="196"/>
        <end position="206"/>
    </location>
</feature>
<dbReference type="RefSeq" id="XP_030759324.1">
    <property type="nucleotide sequence ID" value="XM_030903464.1"/>
</dbReference>
<name>A0A6J2Y866_SITOR</name>
<accession>A0A6J2Y866</accession>
<keyword evidence="2" id="KW-1185">Reference proteome</keyword>
<proteinExistence type="predicted"/>
<feature type="compositionally biased region" description="Low complexity" evidence="1">
    <location>
        <begin position="134"/>
        <end position="158"/>
    </location>
</feature>
<dbReference type="InParanoid" id="A0A6J2Y866"/>
<dbReference type="GeneID" id="115884785"/>
<dbReference type="AlphaFoldDB" id="A0A6J2Y866"/>
<dbReference type="Proteomes" id="UP000504635">
    <property type="component" value="Unplaced"/>
</dbReference>